<dbReference type="AlphaFoldDB" id="A0A0R2IQ78"/>
<proteinExistence type="predicted"/>
<dbReference type="OrthoDB" id="2316145at2"/>
<keyword evidence="2" id="KW-1185">Reference proteome</keyword>
<name>A0A0R2IQ78_9LACO</name>
<accession>A0A0R2IQ78</accession>
<evidence type="ECO:0000313" key="1">
    <source>
        <dbReference type="EMBL" id="KRN67179.1"/>
    </source>
</evidence>
<dbReference type="STRING" id="319652.IV80_GL000709"/>
<dbReference type="EMBL" id="JQBR01000002">
    <property type="protein sequence ID" value="KRN67179.1"/>
    <property type="molecule type" value="Genomic_DNA"/>
</dbReference>
<dbReference type="RefSeq" id="WP_057748800.1">
    <property type="nucleotide sequence ID" value="NZ_BJVH01000003.1"/>
</dbReference>
<reference evidence="1 2" key="1">
    <citation type="journal article" date="2015" name="Genome Announc.">
        <title>Expanding the biotechnology potential of lactobacilli through comparative genomics of 213 strains and associated genera.</title>
        <authorList>
            <person name="Sun Z."/>
            <person name="Harris H.M."/>
            <person name="McCann A."/>
            <person name="Guo C."/>
            <person name="Argimon S."/>
            <person name="Zhang W."/>
            <person name="Yang X."/>
            <person name="Jeffery I.B."/>
            <person name="Cooney J.C."/>
            <person name="Kagawa T.F."/>
            <person name="Liu W."/>
            <person name="Song Y."/>
            <person name="Salvetti E."/>
            <person name="Wrobel A."/>
            <person name="Rasinkangas P."/>
            <person name="Parkhill J."/>
            <person name="Rea M.C."/>
            <person name="O'Sullivan O."/>
            <person name="Ritari J."/>
            <person name="Douillard F.P."/>
            <person name="Paul Ross R."/>
            <person name="Yang R."/>
            <person name="Briner A.E."/>
            <person name="Felis G.E."/>
            <person name="de Vos W.M."/>
            <person name="Barrangou R."/>
            <person name="Klaenhammer T.R."/>
            <person name="Caufield P.W."/>
            <person name="Cui Y."/>
            <person name="Zhang H."/>
            <person name="O'Toole P.W."/>
        </authorList>
    </citation>
    <scope>NUCLEOTIDE SEQUENCE [LARGE SCALE GENOMIC DNA]</scope>
    <source>
        <strain evidence="1 2">DSM 17757</strain>
    </source>
</reference>
<dbReference type="Proteomes" id="UP000051568">
    <property type="component" value="Unassembled WGS sequence"/>
</dbReference>
<evidence type="ECO:0000313" key="2">
    <source>
        <dbReference type="Proteomes" id="UP000051568"/>
    </source>
</evidence>
<dbReference type="PATRIC" id="fig|319652.3.peg.717"/>
<organism evidence="1 2">
    <name type="scientific">Pediococcus cellicola</name>
    <dbReference type="NCBI Taxonomy" id="319652"/>
    <lineage>
        <taxon>Bacteria</taxon>
        <taxon>Bacillati</taxon>
        <taxon>Bacillota</taxon>
        <taxon>Bacilli</taxon>
        <taxon>Lactobacillales</taxon>
        <taxon>Lactobacillaceae</taxon>
        <taxon>Pediococcus</taxon>
    </lineage>
</organism>
<comment type="caution">
    <text evidence="1">The sequence shown here is derived from an EMBL/GenBank/DDBJ whole genome shotgun (WGS) entry which is preliminary data.</text>
</comment>
<sequence length="145" mass="15768">MTSIGPNSSSPFASFTYAQTQTLSQEYAMPKATTQAGSDGSYIYLFVNTHKLVQIGNGSLKTHEKLTKKTETSDLPADVLNVFDQLDKQAANNYVANSLTSQSGHRYIASLTDQVDKLTKMAISQRTQIKEVSLSDGQIALSNVN</sequence>
<protein>
    <submittedName>
        <fullName evidence="1">Uncharacterized protein</fullName>
    </submittedName>
</protein>
<gene>
    <name evidence="1" type="ORF">IV80_GL000709</name>
</gene>